<name>A0AC61L249_9EURY</name>
<protein>
    <submittedName>
        <fullName evidence="1">Uncharacterized protein</fullName>
    </submittedName>
</protein>
<dbReference type="Proteomes" id="UP000248329">
    <property type="component" value="Unassembled WGS sequence"/>
</dbReference>
<comment type="caution">
    <text evidence="1">The sequence shown here is derived from an EMBL/GenBank/DDBJ whole genome shotgun (WGS) entry which is preliminary data.</text>
</comment>
<organism evidence="1 2">
    <name type="scientific">Candidatus Methanogaster sp</name>
    <dbReference type="NCBI Taxonomy" id="3386292"/>
    <lineage>
        <taxon>Archaea</taxon>
        <taxon>Methanobacteriati</taxon>
        <taxon>Methanobacteriota</taxon>
        <taxon>Stenosarchaea group</taxon>
        <taxon>Methanomicrobia</taxon>
        <taxon>Methanosarcinales</taxon>
        <taxon>ANME-2 cluster</taxon>
        <taxon>Candidatus Methanogasteraceae</taxon>
        <taxon>Candidatus Methanogaster</taxon>
    </lineage>
</organism>
<dbReference type="EMBL" id="PQXF01000019">
    <property type="protein sequence ID" value="PXF60027.1"/>
    <property type="molecule type" value="Genomic_DNA"/>
</dbReference>
<evidence type="ECO:0000313" key="2">
    <source>
        <dbReference type="Proteomes" id="UP000248329"/>
    </source>
</evidence>
<sequence length="594" mass="64737">MNDANKKEKGWKHLIFLIVSILYLVIFITSAHASVGDLLLDTKIIFHIPNPGSSSDAQCATLLKEGYALSLDSIWYTGTRAANFSIFENGEIVKRTSVEDGDYFYHNKTIDGEECIIIKSKLNGIFFGTETNVVVLEPFHQYSDGSFISEPDFVTASLNADAIEAPSEEWNRTFGGAYDDYGQSVQQTSDGGYTLIGSIESYRPGMGPRYVSHVLFLKTDTNGSEQWSRGFEEHGLRNVCSVCQTSDGGYIFAGWVHYEVGLIKTDAEGNQRWDKRLRLTDNDHARSVQQTSDGGYILAGFSHDTNDAWLIKTDANGNPQWNMTFGGPEMEYAHSVQQTSDGGYILAGSTHSYGSGGADAWIVKTDANGNEQWDKTFGRDGLDVASSIVQTSDGGYIFAGQIGSCGSSSTDAWIVKTDVNGNEQWNKTFGLDGGDAASSVHQTIDGGYILAGNIDTAKNPDFKGEILYVDYDVWLIKTDASGTPEWSRTFGGLRGEKVRSVQQTSDGGYILAGNTESYGSGGSDFWLIKVEGVGAADTTLSEVQTSNTNRTETNGTEGGEYDVQIPPEKSIPGFGFLEAIFSVIIIIFLKRLNK</sequence>
<accession>A0AC61L249</accession>
<reference evidence="1" key="1">
    <citation type="submission" date="2018-01" db="EMBL/GenBank/DDBJ databases">
        <authorList>
            <person name="Krukenberg V."/>
        </authorList>
    </citation>
    <scope>NUCLEOTIDE SEQUENCE</scope>
    <source>
        <strain evidence="1">E20ANME2</strain>
    </source>
</reference>
<gene>
    <name evidence="1" type="ORF">C4B59_09920</name>
</gene>
<proteinExistence type="predicted"/>
<evidence type="ECO:0000313" key="1">
    <source>
        <dbReference type="EMBL" id="PXF60027.1"/>
    </source>
</evidence>